<dbReference type="EMBL" id="LQOJ01000049">
    <property type="protein sequence ID" value="ORV00777.1"/>
    <property type="molecule type" value="Genomic_DNA"/>
</dbReference>
<dbReference type="STRING" id="1793.AWC04_15290"/>
<feature type="transmembrane region" description="Helical" evidence="2">
    <location>
        <begin position="82"/>
        <end position="107"/>
    </location>
</feature>
<reference evidence="3 4" key="1">
    <citation type="submission" date="2016-01" db="EMBL/GenBank/DDBJ databases">
        <title>The new phylogeny of the genus Mycobacterium.</title>
        <authorList>
            <person name="Tarcisio F."/>
            <person name="Conor M."/>
            <person name="Antonella G."/>
            <person name="Elisabetta G."/>
            <person name="Giulia F.S."/>
            <person name="Sara T."/>
            <person name="Anna F."/>
            <person name="Clotilde B."/>
            <person name="Roberto B."/>
            <person name="Veronica D.S."/>
            <person name="Fabio R."/>
            <person name="Monica P."/>
            <person name="Olivier J."/>
            <person name="Enrico T."/>
            <person name="Nicola S."/>
        </authorList>
    </citation>
    <scope>NUCLEOTIDE SEQUENCE [LARGE SCALE GENOMIC DNA]</scope>
    <source>
        <strain evidence="3 4">DSM 44179</strain>
    </source>
</reference>
<dbReference type="OrthoDB" id="4557756at2"/>
<name>A0A1X1R7D7_MYCFA</name>
<proteinExistence type="predicted"/>
<protein>
    <submittedName>
        <fullName evidence="3">Uncharacterized protein</fullName>
    </submittedName>
</protein>
<evidence type="ECO:0000313" key="4">
    <source>
        <dbReference type="Proteomes" id="UP000193484"/>
    </source>
</evidence>
<evidence type="ECO:0000256" key="1">
    <source>
        <dbReference type="SAM" id="MobiDB-lite"/>
    </source>
</evidence>
<evidence type="ECO:0000256" key="2">
    <source>
        <dbReference type="SAM" id="Phobius"/>
    </source>
</evidence>
<dbReference type="RefSeq" id="WP_085098333.1">
    <property type="nucleotide sequence ID" value="NZ_AP022603.1"/>
</dbReference>
<comment type="caution">
    <text evidence="3">The sequence shown here is derived from an EMBL/GenBank/DDBJ whole genome shotgun (WGS) entry which is preliminary data.</text>
</comment>
<dbReference type="AlphaFoldDB" id="A0A1X1R7D7"/>
<feature type="transmembrane region" description="Helical" evidence="2">
    <location>
        <begin position="31"/>
        <end position="62"/>
    </location>
</feature>
<keyword evidence="2" id="KW-0812">Transmembrane</keyword>
<keyword evidence="4" id="KW-1185">Reference proteome</keyword>
<dbReference type="Proteomes" id="UP000193484">
    <property type="component" value="Unassembled WGS sequence"/>
</dbReference>
<keyword evidence="2" id="KW-0472">Membrane</keyword>
<organism evidence="3 4">
    <name type="scientific">Mycolicibacterium fallax</name>
    <name type="common">Mycobacterium fallax</name>
    <dbReference type="NCBI Taxonomy" id="1793"/>
    <lineage>
        <taxon>Bacteria</taxon>
        <taxon>Bacillati</taxon>
        <taxon>Actinomycetota</taxon>
        <taxon>Actinomycetes</taxon>
        <taxon>Mycobacteriales</taxon>
        <taxon>Mycobacteriaceae</taxon>
        <taxon>Mycolicibacterium</taxon>
    </lineage>
</organism>
<sequence length="152" mass="15239">MSYPPPPPQPYSDPPGGYPGYPPPRNGAGTGALVCGVLSIITAVTVFGGVILGLAGIALGVVGRRRAAAGLATNRGAATAGIVTGVLGILVGAAALVGYLTLTSWFLDDIGGRDLVSCLQNAGSNVEAQQACQDEFATSLENRFSLTVTPTP</sequence>
<evidence type="ECO:0000313" key="3">
    <source>
        <dbReference type="EMBL" id="ORV00777.1"/>
    </source>
</evidence>
<keyword evidence="2" id="KW-1133">Transmembrane helix</keyword>
<feature type="region of interest" description="Disordered" evidence="1">
    <location>
        <begin position="1"/>
        <end position="23"/>
    </location>
</feature>
<accession>A0A1X1R7D7</accession>
<gene>
    <name evidence="3" type="ORF">AWC04_15290</name>
</gene>